<comment type="caution">
    <text evidence="2">The sequence shown here is derived from an EMBL/GenBank/DDBJ whole genome shotgun (WGS) entry which is preliminary data.</text>
</comment>
<dbReference type="Proteomes" id="UP000652681">
    <property type="component" value="Unassembled WGS sequence"/>
</dbReference>
<dbReference type="SUPFAM" id="SSF48452">
    <property type="entry name" value="TPR-like"/>
    <property type="match status" value="1"/>
</dbReference>
<dbReference type="AlphaFoldDB" id="A0A8J6PGD7"/>
<feature type="transmembrane region" description="Helical" evidence="1">
    <location>
        <begin position="27"/>
        <end position="45"/>
    </location>
</feature>
<gene>
    <name evidence="2" type="ORF">H9Y05_01870</name>
</gene>
<dbReference type="InterPro" id="IPR011990">
    <property type="entry name" value="TPR-like_helical_dom_sf"/>
</dbReference>
<accession>A0A8J6PGD7</accession>
<keyword evidence="1" id="KW-1133">Transmembrane helix</keyword>
<keyword evidence="3" id="KW-1185">Reference proteome</keyword>
<organism evidence="2 3">
    <name type="scientific">Taishania pollutisoli</name>
    <dbReference type="NCBI Taxonomy" id="2766479"/>
    <lineage>
        <taxon>Bacteria</taxon>
        <taxon>Pseudomonadati</taxon>
        <taxon>Bacteroidota</taxon>
        <taxon>Flavobacteriia</taxon>
        <taxon>Flavobacteriales</taxon>
        <taxon>Crocinitomicaceae</taxon>
        <taxon>Taishania</taxon>
    </lineage>
</organism>
<dbReference type="Gene3D" id="1.25.40.10">
    <property type="entry name" value="Tetratricopeptide repeat domain"/>
    <property type="match status" value="1"/>
</dbReference>
<proteinExistence type="predicted"/>
<evidence type="ECO:0000313" key="2">
    <source>
        <dbReference type="EMBL" id="MBC9811211.1"/>
    </source>
</evidence>
<keyword evidence="1" id="KW-0472">Membrane</keyword>
<keyword evidence="1" id="KW-0812">Transmembrane</keyword>
<reference evidence="2" key="1">
    <citation type="submission" date="2020-09" db="EMBL/GenBank/DDBJ databases">
        <title>Taishania pollutisoli gen. nov., sp. nov., Isolated from Tetrabromobisphenol A-Contaminated Soil.</title>
        <authorList>
            <person name="Chen Q."/>
        </authorList>
    </citation>
    <scope>NUCLEOTIDE SEQUENCE</scope>
    <source>
        <strain evidence="2">CZZ-1</strain>
    </source>
</reference>
<dbReference type="RefSeq" id="WP_216713344.1">
    <property type="nucleotide sequence ID" value="NZ_JACVEL010000001.1"/>
</dbReference>
<protein>
    <submittedName>
        <fullName evidence="2">DUF2892 domain-containing protein</fullName>
    </submittedName>
</protein>
<evidence type="ECO:0000256" key="1">
    <source>
        <dbReference type="SAM" id="Phobius"/>
    </source>
</evidence>
<dbReference type="EMBL" id="JACVEL010000001">
    <property type="protein sequence ID" value="MBC9811211.1"/>
    <property type="molecule type" value="Genomic_DNA"/>
</dbReference>
<evidence type="ECO:0000313" key="3">
    <source>
        <dbReference type="Proteomes" id="UP000652681"/>
    </source>
</evidence>
<sequence length="192" mass="21824">MIGFFIKCALALGSLWATVSLFMNGYWGWGIVMILVTAFIGIFFFRHERIILAFYQMRLGNQEKAKHHFDKITAPQFLPKKQRAYVIYMQAVLGAQENGFSKTEQSLRKALAIGLRTKHDNAIARMHLAGVCAQTGRKQEALQLLAEAKKIDDSGMLKDQIVMLQNQLKMAPSANQMRMAQMMGGRKKMPRR</sequence>
<name>A0A8J6PGD7_9FLAO</name>